<dbReference type="PANTHER" id="PTHR43214:SF24">
    <property type="entry name" value="TRANSCRIPTIONAL REGULATORY PROTEIN NARL-RELATED"/>
    <property type="match status" value="1"/>
</dbReference>
<organism evidence="8 9">
    <name type="scientific">Microlunatus endophyticus</name>
    <dbReference type="NCBI Taxonomy" id="1716077"/>
    <lineage>
        <taxon>Bacteria</taxon>
        <taxon>Bacillati</taxon>
        <taxon>Actinomycetota</taxon>
        <taxon>Actinomycetes</taxon>
        <taxon>Propionibacteriales</taxon>
        <taxon>Propionibacteriaceae</taxon>
        <taxon>Microlunatus</taxon>
    </lineage>
</organism>
<proteinExistence type="predicted"/>
<keyword evidence="2" id="KW-0805">Transcription regulation</keyword>
<dbReference type="InterPro" id="IPR039420">
    <property type="entry name" value="WalR-like"/>
</dbReference>
<evidence type="ECO:0000256" key="2">
    <source>
        <dbReference type="ARBA" id="ARBA00023015"/>
    </source>
</evidence>
<dbReference type="InterPro" id="IPR000792">
    <property type="entry name" value="Tscrpt_reg_LuxR_C"/>
</dbReference>
<dbReference type="SUPFAM" id="SSF52172">
    <property type="entry name" value="CheY-like"/>
    <property type="match status" value="1"/>
</dbReference>
<keyword evidence="4" id="KW-0804">Transcription</keyword>
<dbReference type="Proteomes" id="UP000613840">
    <property type="component" value="Unassembled WGS sequence"/>
</dbReference>
<keyword evidence="1 5" id="KW-0597">Phosphoprotein</keyword>
<keyword evidence="3 8" id="KW-0238">DNA-binding</keyword>
<dbReference type="RefSeq" id="WP_188894810.1">
    <property type="nucleotide sequence ID" value="NZ_BMMZ01000003.1"/>
</dbReference>
<dbReference type="InterPro" id="IPR058245">
    <property type="entry name" value="NreC/VraR/RcsB-like_REC"/>
</dbReference>
<dbReference type="InterPro" id="IPR011006">
    <property type="entry name" value="CheY-like_superfamily"/>
</dbReference>
<dbReference type="GO" id="GO:0003677">
    <property type="term" value="F:DNA binding"/>
    <property type="evidence" value="ECO:0007669"/>
    <property type="project" value="UniProtKB-KW"/>
</dbReference>
<evidence type="ECO:0000256" key="5">
    <source>
        <dbReference type="PROSITE-ProRule" id="PRU00169"/>
    </source>
</evidence>
<dbReference type="AlphaFoldDB" id="A0A917S584"/>
<evidence type="ECO:0000313" key="8">
    <source>
        <dbReference type="EMBL" id="GGL59599.1"/>
    </source>
</evidence>
<evidence type="ECO:0000313" key="9">
    <source>
        <dbReference type="Proteomes" id="UP000613840"/>
    </source>
</evidence>
<dbReference type="CDD" id="cd06170">
    <property type="entry name" value="LuxR_C_like"/>
    <property type="match status" value="1"/>
</dbReference>
<evidence type="ECO:0000256" key="1">
    <source>
        <dbReference type="ARBA" id="ARBA00022553"/>
    </source>
</evidence>
<dbReference type="PROSITE" id="PS50110">
    <property type="entry name" value="RESPONSE_REGULATORY"/>
    <property type="match status" value="1"/>
</dbReference>
<feature type="modified residue" description="4-aspartylphosphate" evidence="5">
    <location>
        <position position="54"/>
    </location>
</feature>
<dbReference type="Pfam" id="PF00196">
    <property type="entry name" value="GerE"/>
    <property type="match status" value="1"/>
</dbReference>
<dbReference type="CDD" id="cd17535">
    <property type="entry name" value="REC_NarL-like"/>
    <property type="match status" value="1"/>
</dbReference>
<name>A0A917S584_9ACTN</name>
<dbReference type="PANTHER" id="PTHR43214">
    <property type="entry name" value="TWO-COMPONENT RESPONSE REGULATOR"/>
    <property type="match status" value="1"/>
</dbReference>
<gene>
    <name evidence="8" type="ORF">GCM10011575_17740</name>
</gene>
<dbReference type="SMART" id="SM00448">
    <property type="entry name" value="REC"/>
    <property type="match status" value="1"/>
</dbReference>
<dbReference type="PRINTS" id="PR00038">
    <property type="entry name" value="HTHLUXR"/>
</dbReference>
<reference evidence="8" key="2">
    <citation type="submission" date="2020-09" db="EMBL/GenBank/DDBJ databases">
        <authorList>
            <person name="Sun Q."/>
            <person name="Zhou Y."/>
        </authorList>
    </citation>
    <scope>NUCLEOTIDE SEQUENCE</scope>
    <source>
        <strain evidence="8">CGMCC 4.7306</strain>
    </source>
</reference>
<evidence type="ECO:0000256" key="4">
    <source>
        <dbReference type="ARBA" id="ARBA00023163"/>
    </source>
</evidence>
<evidence type="ECO:0000259" key="7">
    <source>
        <dbReference type="PROSITE" id="PS50110"/>
    </source>
</evidence>
<dbReference type="Gene3D" id="3.40.50.2300">
    <property type="match status" value="1"/>
</dbReference>
<feature type="domain" description="Response regulatory" evidence="7">
    <location>
        <begin position="4"/>
        <end position="121"/>
    </location>
</feature>
<dbReference type="SMART" id="SM00421">
    <property type="entry name" value="HTH_LUXR"/>
    <property type="match status" value="1"/>
</dbReference>
<dbReference type="EMBL" id="BMMZ01000003">
    <property type="protein sequence ID" value="GGL59599.1"/>
    <property type="molecule type" value="Genomic_DNA"/>
</dbReference>
<reference evidence="8" key="1">
    <citation type="journal article" date="2014" name="Int. J. Syst. Evol. Microbiol.">
        <title>Complete genome sequence of Corynebacterium casei LMG S-19264T (=DSM 44701T), isolated from a smear-ripened cheese.</title>
        <authorList>
            <consortium name="US DOE Joint Genome Institute (JGI-PGF)"/>
            <person name="Walter F."/>
            <person name="Albersmeier A."/>
            <person name="Kalinowski J."/>
            <person name="Ruckert C."/>
        </authorList>
    </citation>
    <scope>NUCLEOTIDE SEQUENCE</scope>
    <source>
        <strain evidence="8">CGMCC 4.7306</strain>
    </source>
</reference>
<dbReference type="Pfam" id="PF00072">
    <property type="entry name" value="Response_reg"/>
    <property type="match status" value="1"/>
</dbReference>
<feature type="domain" description="HTH luxR-type" evidence="6">
    <location>
        <begin position="149"/>
        <end position="214"/>
    </location>
</feature>
<sequence length="219" mass="23577">MTVRVGIADDQEMVREGLRALLQRGGFDVVGEAVDGQDAIRLARRERPDVLLMDVRMPKLDGIEATAMITAEPALASVRVLIVTTFGLEEYVFGALRAGASGFIGKDADAGELRRAVEIIAAGQSLLDPNATRHLIDRALRGPGADPAARTRLAGLTPREFEVLRMVAKGLSNDEIARDLVISQATARTHVARAMIKTGVRDRAQLVILAYEAGEAGRR</sequence>
<dbReference type="PROSITE" id="PS50043">
    <property type="entry name" value="HTH_LUXR_2"/>
    <property type="match status" value="1"/>
</dbReference>
<evidence type="ECO:0000259" key="6">
    <source>
        <dbReference type="PROSITE" id="PS50043"/>
    </source>
</evidence>
<protein>
    <submittedName>
        <fullName evidence="8">DNA-binding response regulator</fullName>
    </submittedName>
</protein>
<dbReference type="GO" id="GO:0000160">
    <property type="term" value="P:phosphorelay signal transduction system"/>
    <property type="evidence" value="ECO:0007669"/>
    <property type="project" value="InterPro"/>
</dbReference>
<comment type="caution">
    <text evidence="8">The sequence shown here is derived from an EMBL/GenBank/DDBJ whole genome shotgun (WGS) entry which is preliminary data.</text>
</comment>
<evidence type="ECO:0000256" key="3">
    <source>
        <dbReference type="ARBA" id="ARBA00023125"/>
    </source>
</evidence>
<keyword evidence="9" id="KW-1185">Reference proteome</keyword>
<dbReference type="InterPro" id="IPR001789">
    <property type="entry name" value="Sig_transdc_resp-reg_receiver"/>
</dbReference>
<accession>A0A917S584</accession>
<dbReference type="GO" id="GO:0006355">
    <property type="term" value="P:regulation of DNA-templated transcription"/>
    <property type="evidence" value="ECO:0007669"/>
    <property type="project" value="InterPro"/>
</dbReference>